<name>A0A127MAZ7_9GAMM</name>
<keyword evidence="2 4" id="KW-0560">Oxidoreductase</keyword>
<dbReference type="InterPro" id="IPR016161">
    <property type="entry name" value="Ald_DH/histidinol_DH"/>
</dbReference>
<dbReference type="InterPro" id="IPR029510">
    <property type="entry name" value="Ald_DH_CS_GLU"/>
</dbReference>
<feature type="active site" evidence="5">
    <location>
        <position position="244"/>
    </location>
</feature>
<dbReference type="PROSITE" id="PS00687">
    <property type="entry name" value="ALDEHYDE_DEHYDR_GLU"/>
    <property type="match status" value="1"/>
</dbReference>
<evidence type="ECO:0000259" key="8">
    <source>
        <dbReference type="Pfam" id="PF00171"/>
    </source>
</evidence>
<dbReference type="InterPro" id="IPR012394">
    <property type="entry name" value="Aldehyde_DH_NAD(P)"/>
</dbReference>
<dbReference type="GO" id="GO:0005737">
    <property type="term" value="C:cytoplasm"/>
    <property type="evidence" value="ECO:0007669"/>
    <property type="project" value="TreeGrafter"/>
</dbReference>
<dbReference type="InterPro" id="IPR016163">
    <property type="entry name" value="Ald_DH_C"/>
</dbReference>
<feature type="domain" description="Aldehyde dehydrogenase" evidence="8">
    <location>
        <begin position="17"/>
        <end position="438"/>
    </location>
</feature>
<feature type="active site" evidence="5 6">
    <location>
        <position position="210"/>
    </location>
</feature>
<dbReference type="GO" id="GO:0004029">
    <property type="term" value="F:aldehyde dehydrogenase (NAD+) activity"/>
    <property type="evidence" value="ECO:0007669"/>
    <property type="project" value="TreeGrafter"/>
</dbReference>
<protein>
    <recommendedName>
        <fullName evidence="4">Aldehyde dehydrogenase</fullName>
    </recommendedName>
</protein>
<evidence type="ECO:0000256" key="4">
    <source>
        <dbReference type="PIRNR" id="PIRNR036492"/>
    </source>
</evidence>
<dbReference type="SUPFAM" id="SSF53720">
    <property type="entry name" value="ALDH-like"/>
    <property type="match status" value="1"/>
</dbReference>
<evidence type="ECO:0000256" key="2">
    <source>
        <dbReference type="ARBA" id="ARBA00023002"/>
    </source>
</evidence>
<evidence type="ECO:0000256" key="5">
    <source>
        <dbReference type="PIRSR" id="PIRSR036492-1"/>
    </source>
</evidence>
<evidence type="ECO:0000313" key="9">
    <source>
        <dbReference type="EMBL" id="AMO70422.1"/>
    </source>
</evidence>
<dbReference type="Pfam" id="PF00171">
    <property type="entry name" value="Aldedh"/>
    <property type="match status" value="1"/>
</dbReference>
<dbReference type="PANTHER" id="PTHR43570:SF20">
    <property type="entry name" value="ALDEHYDE DEHYDROGENASE ALDX-RELATED"/>
    <property type="match status" value="1"/>
</dbReference>
<dbReference type="PANTHER" id="PTHR43570">
    <property type="entry name" value="ALDEHYDE DEHYDROGENASE"/>
    <property type="match status" value="1"/>
</dbReference>
<dbReference type="InterPro" id="IPR016162">
    <property type="entry name" value="Ald_DH_N"/>
</dbReference>
<gene>
    <name evidence="9" type="ORF">AZF00_17115</name>
</gene>
<dbReference type="PIRSF" id="PIRSF036492">
    <property type="entry name" value="ALDH"/>
    <property type="match status" value="1"/>
</dbReference>
<proteinExistence type="inferred from homology"/>
<evidence type="ECO:0000256" key="7">
    <source>
        <dbReference type="RuleBase" id="RU003345"/>
    </source>
</evidence>
<dbReference type="AlphaFoldDB" id="A0A127MAZ7"/>
<dbReference type="Proteomes" id="UP000074119">
    <property type="component" value="Chromosome"/>
</dbReference>
<evidence type="ECO:0000313" key="10">
    <source>
        <dbReference type="Proteomes" id="UP000074119"/>
    </source>
</evidence>
<accession>A0A127MAZ7</accession>
<organism evidence="9 10">
    <name type="scientific">Zhongshania aliphaticivorans</name>
    <dbReference type="NCBI Taxonomy" id="1470434"/>
    <lineage>
        <taxon>Bacteria</taxon>
        <taxon>Pseudomonadati</taxon>
        <taxon>Pseudomonadota</taxon>
        <taxon>Gammaproteobacteria</taxon>
        <taxon>Cellvibrionales</taxon>
        <taxon>Spongiibacteraceae</taxon>
        <taxon>Zhongshania</taxon>
    </lineage>
</organism>
<evidence type="ECO:0000256" key="1">
    <source>
        <dbReference type="ARBA" id="ARBA00009986"/>
    </source>
</evidence>
<dbReference type="Gene3D" id="3.40.605.10">
    <property type="entry name" value="Aldehyde Dehydrogenase, Chain A, domain 1"/>
    <property type="match status" value="1"/>
</dbReference>
<dbReference type="EMBL" id="CP014544">
    <property type="protein sequence ID" value="AMO70422.1"/>
    <property type="molecule type" value="Genomic_DNA"/>
</dbReference>
<comment type="similarity">
    <text evidence="1 4 7">Belongs to the aldehyde dehydrogenase family.</text>
</comment>
<dbReference type="InterPro" id="IPR015590">
    <property type="entry name" value="Aldehyde_DH_dom"/>
</dbReference>
<reference evidence="9 10" key="1">
    <citation type="submission" date="2015-12" db="EMBL/GenBank/DDBJ databases">
        <authorList>
            <person name="Shamseldin A."/>
            <person name="Moawad H."/>
            <person name="Abd El-Rahim W.M."/>
            <person name="Sadowsky M.J."/>
        </authorList>
    </citation>
    <scope>NUCLEOTIDE SEQUENCE [LARGE SCALE GENOMIC DNA]</scope>
    <source>
        <strain evidence="9 10">SM2</strain>
    </source>
</reference>
<keyword evidence="3" id="KW-0520">NAD</keyword>
<dbReference type="CDD" id="cd07133">
    <property type="entry name" value="ALDH_CALDH_CalB"/>
    <property type="match status" value="1"/>
</dbReference>
<dbReference type="KEGG" id="zal:AZF00_17115"/>
<dbReference type="STRING" id="1470434.AZF00_17115"/>
<dbReference type="GO" id="GO:0006081">
    <property type="term" value="P:aldehyde metabolic process"/>
    <property type="evidence" value="ECO:0007669"/>
    <property type="project" value="InterPro"/>
</dbReference>
<sequence length="470" mass="51974">MRATLNRQRQLCTEEGAVSAELRIDRLSRAIDLIFDNRDIIVDTLTQDFGHRSSHQSLMSDIYATIECLKHSKKHVKKWMKAEKRSAPFPMNLMGAKARVEFQPKGVVGIIGTWNFPLNTVFSPLAGVLAAGNRAMIKCSEVTPKTGELLATLTAKYFSSDEIAVFNGGPDVGAQFSALPFDHIIFTGATSIARHILRAASDNLTPVTLELGGKSPVIVSESYPIQEAVERIFGGKILNVGQVCLSPDYVFVPEDQLTAFTEAASAYIATMFPTVRDNPDYSSVVNERHYQRLQSYLADAREKGADVRELNPANEDFSQQQGTFKIPLTLVVNPSDDMLVIQEELFGPIICIKTYRQVDDCINYVNARPRPLALYYFGKNKTEQQHILDHTVSGAVTINDVIFHVSCEDLPFGGIGPSGMGNYHGADGFKTFSHAKAIYKQSNINFQKLGGMIPPYGDKADKTLKAMIRK</sequence>
<dbReference type="Gene3D" id="3.40.309.10">
    <property type="entry name" value="Aldehyde Dehydrogenase, Chain A, domain 2"/>
    <property type="match status" value="1"/>
</dbReference>
<evidence type="ECO:0000256" key="3">
    <source>
        <dbReference type="ARBA" id="ARBA00023027"/>
    </source>
</evidence>
<evidence type="ECO:0000256" key="6">
    <source>
        <dbReference type="PROSITE-ProRule" id="PRU10007"/>
    </source>
</evidence>